<evidence type="ECO:0000256" key="3">
    <source>
        <dbReference type="ARBA" id="ARBA00022692"/>
    </source>
</evidence>
<organism evidence="8 9">
    <name type="scientific">Planomonospora corallina</name>
    <dbReference type="NCBI Taxonomy" id="1806052"/>
    <lineage>
        <taxon>Bacteria</taxon>
        <taxon>Bacillati</taxon>
        <taxon>Actinomycetota</taxon>
        <taxon>Actinomycetes</taxon>
        <taxon>Streptosporangiales</taxon>
        <taxon>Streptosporangiaceae</taxon>
        <taxon>Planomonospora</taxon>
    </lineage>
</organism>
<proteinExistence type="predicted"/>
<evidence type="ECO:0000256" key="2">
    <source>
        <dbReference type="ARBA" id="ARBA00022475"/>
    </source>
</evidence>
<gene>
    <name evidence="8" type="ORF">ACFOWE_03225</name>
</gene>
<dbReference type="InterPro" id="IPR051791">
    <property type="entry name" value="Pra-immunoreactive"/>
</dbReference>
<keyword evidence="4 6" id="KW-1133">Transmembrane helix</keyword>
<keyword evidence="2" id="KW-1003">Cell membrane</keyword>
<protein>
    <submittedName>
        <fullName evidence="8">RDD family protein</fullName>
    </submittedName>
</protein>
<feature type="transmembrane region" description="Helical" evidence="6">
    <location>
        <begin position="28"/>
        <end position="47"/>
    </location>
</feature>
<comment type="caution">
    <text evidence="8">The sequence shown here is derived from an EMBL/GenBank/DDBJ whole genome shotgun (WGS) entry which is preliminary data.</text>
</comment>
<evidence type="ECO:0000256" key="4">
    <source>
        <dbReference type="ARBA" id="ARBA00022989"/>
    </source>
</evidence>
<evidence type="ECO:0000313" key="9">
    <source>
        <dbReference type="Proteomes" id="UP001595850"/>
    </source>
</evidence>
<name>A0ABV8I216_9ACTN</name>
<comment type="subcellular location">
    <subcellularLocation>
        <location evidence="1">Cell membrane</location>
        <topology evidence="1">Multi-pass membrane protein</topology>
    </subcellularLocation>
</comment>
<dbReference type="PANTHER" id="PTHR36115">
    <property type="entry name" value="PROLINE-RICH ANTIGEN HOMOLOG-RELATED"/>
    <property type="match status" value="1"/>
</dbReference>
<evidence type="ECO:0000256" key="1">
    <source>
        <dbReference type="ARBA" id="ARBA00004651"/>
    </source>
</evidence>
<keyword evidence="3 6" id="KW-0812">Transmembrane</keyword>
<dbReference type="Proteomes" id="UP001595850">
    <property type="component" value="Unassembled WGS sequence"/>
</dbReference>
<evidence type="ECO:0000259" key="7">
    <source>
        <dbReference type="Pfam" id="PF06271"/>
    </source>
</evidence>
<feature type="transmembrane region" description="Helical" evidence="6">
    <location>
        <begin position="59"/>
        <end position="76"/>
    </location>
</feature>
<accession>A0ABV8I216</accession>
<dbReference type="RefSeq" id="WP_377285236.1">
    <property type="nucleotide sequence ID" value="NZ_JBHSBM010000009.1"/>
</dbReference>
<dbReference type="PANTHER" id="PTHR36115:SF4">
    <property type="entry name" value="MEMBRANE PROTEIN"/>
    <property type="match status" value="1"/>
</dbReference>
<dbReference type="Pfam" id="PF06271">
    <property type="entry name" value="RDD"/>
    <property type="match status" value="1"/>
</dbReference>
<evidence type="ECO:0000256" key="6">
    <source>
        <dbReference type="SAM" id="Phobius"/>
    </source>
</evidence>
<evidence type="ECO:0000313" key="8">
    <source>
        <dbReference type="EMBL" id="MFC4057286.1"/>
    </source>
</evidence>
<feature type="transmembrane region" description="Helical" evidence="6">
    <location>
        <begin position="120"/>
        <end position="146"/>
    </location>
</feature>
<keyword evidence="9" id="KW-1185">Reference proteome</keyword>
<keyword evidence="5 6" id="KW-0472">Membrane</keyword>
<reference evidence="9" key="1">
    <citation type="journal article" date="2019" name="Int. J. Syst. Evol. Microbiol.">
        <title>The Global Catalogue of Microorganisms (GCM) 10K type strain sequencing project: providing services to taxonomists for standard genome sequencing and annotation.</title>
        <authorList>
            <consortium name="The Broad Institute Genomics Platform"/>
            <consortium name="The Broad Institute Genome Sequencing Center for Infectious Disease"/>
            <person name="Wu L."/>
            <person name="Ma J."/>
        </authorList>
    </citation>
    <scope>NUCLEOTIDE SEQUENCE [LARGE SCALE GENOMIC DNA]</scope>
    <source>
        <strain evidence="9">TBRC 4489</strain>
    </source>
</reference>
<dbReference type="InterPro" id="IPR010432">
    <property type="entry name" value="RDD"/>
</dbReference>
<feature type="domain" description="RDD" evidence="7">
    <location>
        <begin position="15"/>
        <end position="160"/>
    </location>
</feature>
<dbReference type="EMBL" id="JBHSBM010000009">
    <property type="protein sequence ID" value="MFC4057286.1"/>
    <property type="molecule type" value="Genomic_DNA"/>
</dbReference>
<evidence type="ECO:0000256" key="5">
    <source>
        <dbReference type="ARBA" id="ARBA00023136"/>
    </source>
</evidence>
<sequence length="168" mass="18056">MGTAVPPPALPARPAEWWERLAARAIDGIGFVVLYWIVSLSLYPLFASGSGDRTADPRVLPGLVAALVAFGAYTVYDYVMHARYGRTFGKKLLRIRLTPYGGAVLDRTGLMRRAALFPGVLLTAGIPVVNLGAALFGSVAALFILIDKPFQRGLHDRAAGSMVVRDLC</sequence>